<protein>
    <submittedName>
        <fullName evidence="1">Unplaced genomic scaffold scaffold_438, whole genome shotgun sequence</fullName>
    </submittedName>
</protein>
<keyword evidence="2" id="KW-1185">Reference proteome</keyword>
<dbReference type="EMBL" id="KN825260">
    <property type="protein sequence ID" value="KIK92630.1"/>
    <property type="molecule type" value="Genomic_DNA"/>
</dbReference>
<gene>
    <name evidence="1" type="ORF">PAXRUDRAFT_562891</name>
</gene>
<proteinExistence type="predicted"/>
<reference evidence="2" key="2">
    <citation type="submission" date="2015-01" db="EMBL/GenBank/DDBJ databases">
        <title>Evolutionary Origins and Diversification of the Mycorrhizal Mutualists.</title>
        <authorList>
            <consortium name="DOE Joint Genome Institute"/>
            <consortium name="Mycorrhizal Genomics Consortium"/>
            <person name="Kohler A."/>
            <person name="Kuo A."/>
            <person name="Nagy L.G."/>
            <person name="Floudas D."/>
            <person name="Copeland A."/>
            <person name="Barry K.W."/>
            <person name="Cichocki N."/>
            <person name="Veneault-Fourrey C."/>
            <person name="LaButti K."/>
            <person name="Lindquist E.A."/>
            <person name="Lipzen A."/>
            <person name="Lundell T."/>
            <person name="Morin E."/>
            <person name="Murat C."/>
            <person name="Riley R."/>
            <person name="Ohm R."/>
            <person name="Sun H."/>
            <person name="Tunlid A."/>
            <person name="Henrissat B."/>
            <person name="Grigoriev I.V."/>
            <person name="Hibbett D.S."/>
            <person name="Martin F."/>
        </authorList>
    </citation>
    <scope>NUCLEOTIDE SEQUENCE [LARGE SCALE GENOMIC DNA]</scope>
    <source>
        <strain evidence="2">Ve08.2h10</strain>
    </source>
</reference>
<dbReference type="AlphaFoldDB" id="A0A0D0E595"/>
<evidence type="ECO:0000313" key="1">
    <source>
        <dbReference type="EMBL" id="KIK92630.1"/>
    </source>
</evidence>
<evidence type="ECO:0000313" key="2">
    <source>
        <dbReference type="Proteomes" id="UP000054538"/>
    </source>
</evidence>
<accession>A0A0D0E595</accession>
<dbReference type="HOGENOM" id="CLU_1669961_0_0_1"/>
<reference evidence="1 2" key="1">
    <citation type="submission" date="2014-04" db="EMBL/GenBank/DDBJ databases">
        <authorList>
            <consortium name="DOE Joint Genome Institute"/>
            <person name="Kuo A."/>
            <person name="Kohler A."/>
            <person name="Jargeat P."/>
            <person name="Nagy L.G."/>
            <person name="Floudas D."/>
            <person name="Copeland A."/>
            <person name="Barry K.W."/>
            <person name="Cichocki N."/>
            <person name="Veneault-Fourrey C."/>
            <person name="LaButti K."/>
            <person name="Lindquist E.A."/>
            <person name="Lipzen A."/>
            <person name="Lundell T."/>
            <person name="Morin E."/>
            <person name="Murat C."/>
            <person name="Sun H."/>
            <person name="Tunlid A."/>
            <person name="Henrissat B."/>
            <person name="Grigoriev I.V."/>
            <person name="Hibbett D.S."/>
            <person name="Martin F."/>
            <person name="Nordberg H.P."/>
            <person name="Cantor M.N."/>
            <person name="Hua S.X."/>
        </authorList>
    </citation>
    <scope>NUCLEOTIDE SEQUENCE [LARGE SCALE GENOMIC DNA]</scope>
    <source>
        <strain evidence="1 2">Ve08.2h10</strain>
    </source>
</reference>
<sequence length="158" mass="18263">MRLLRLRTIWRTYKYLVLRYFLAQNWCWECGRCPSLGALATRCSDCQLSSASSRWRYIPTSQGARCTRLFCRRRIMIKHADADFVSIYLLSCPHPTARVGRNLAVVVATTRCVPLFPIYIGTFFIPPRVYPSCPHPLQITNNTLIIVSSTEKKENDLM</sequence>
<dbReference type="Proteomes" id="UP000054538">
    <property type="component" value="Unassembled WGS sequence"/>
</dbReference>
<dbReference type="InParanoid" id="A0A0D0E595"/>
<name>A0A0D0E595_9AGAM</name>
<organism evidence="1 2">
    <name type="scientific">Paxillus rubicundulus Ve08.2h10</name>
    <dbReference type="NCBI Taxonomy" id="930991"/>
    <lineage>
        <taxon>Eukaryota</taxon>
        <taxon>Fungi</taxon>
        <taxon>Dikarya</taxon>
        <taxon>Basidiomycota</taxon>
        <taxon>Agaricomycotina</taxon>
        <taxon>Agaricomycetes</taxon>
        <taxon>Agaricomycetidae</taxon>
        <taxon>Boletales</taxon>
        <taxon>Paxilineae</taxon>
        <taxon>Paxillaceae</taxon>
        <taxon>Paxillus</taxon>
    </lineage>
</organism>